<accession>A0ACC2XNA5</accession>
<protein>
    <submittedName>
        <fullName evidence="1">Uncharacterized protein</fullName>
    </submittedName>
</protein>
<dbReference type="Proteomes" id="UP001234202">
    <property type="component" value="Unassembled WGS sequence"/>
</dbReference>
<organism evidence="1 2">
    <name type="scientific">Naganishia onofrii</name>
    <dbReference type="NCBI Taxonomy" id="1851511"/>
    <lineage>
        <taxon>Eukaryota</taxon>
        <taxon>Fungi</taxon>
        <taxon>Dikarya</taxon>
        <taxon>Basidiomycota</taxon>
        <taxon>Agaricomycotina</taxon>
        <taxon>Tremellomycetes</taxon>
        <taxon>Filobasidiales</taxon>
        <taxon>Filobasidiaceae</taxon>
        <taxon>Naganishia</taxon>
    </lineage>
</organism>
<sequence length="1281" mass="138158">MDIAAKRKSTTPAAVASDSFGSPPGNRHIFPPTLHRSHPSSASIASSIGGGGSAIPTTQTSYVNVGSVSPPAGRAELHNAFAHGWQPQHTQQQQQQHPQHPGMPHSLKSQRLPSFSMHPFLSGAGGTTSQANHTQVPSSPPGLGSSVFPSPVLSHNVSFTSIDQALPAVRVQGLGHYPNATASAVAAAVFPQGQRSRSRRSSVGLAVSVSLASRSRSRTPIGSPPTSPSRRLSREIAHGPQAQLDRILASVGTTGLGLTAKERESKGSQTKNSKTGLGDNVFEFTDFGWDEAFEDDDDDMFVGGDGFDGHNRRLVDLVTEEAEDESRQASLEARLKGGISISGYHRTDGLKSRTASRRSQLTQLRDDATLINSDSARPEHKNDILPLGFKFGAGLPFQGEIIENVDPVGSLKSRGKEVPGATCARFNSPRLGHASLAIGKAFEVVRKLGSGSYAMVYLVKEVGGGGQEFGKLELVSPRPATIHLSLPKHVNIVTLHQTLQTKKWLFLLLEMCPGEDLFYWLEHSRDSPPETIASSHEDHVPHNYHQPPLSSSNLPSSAIPYSTSAMIAGMGSMSLSQSPAFAFAKSHLSNDHHSGSSGHPGTPTTPSLLAAYSANALLSTRRLKLIASMFGQMCQAVALCHDVGVSHRDIKPENFICCDSDELAGTRDDAEHAYDRKRVIVKLTDFGLATTNEISYDVECGSRPYMAYECRNELGPNYKPKPADVWSLGVVLLNMLFHRNPWTDPTPGNRNFEGFMEDPVEFLLTRFTGIGWEVATYLADKVFTMDVDARVSAAEFGRWSKNLPSMIGGRKAVHNLRLTHLNGGHGNKSSLDFTKSPIEPRETSSALSFKPPSTASTLTQTAPNTAPTISSSLRAPSVIQEWQETEEFMGTETVLTPPPTEQTKPDQQQNIESDAFAAAERAKAKRKKRGTRSKNKAAQAAAAAILTGLSDERHSPAISEKEVVLADLAEASQQLAREISSATRSSDNGNVIDLDEFPKLGETEAPATIKKSRWKALIDSSNGNAELQALMKKVQDRDTGSAYRSAPAKLQHLGKKAPHDQRSSASANSYTPSLSLASSSQLSSYNPTASLPGSSNGLESDNWRRSPLSHEKGKHEDLYRGRDSVIAGHHAKHKDKVTRHSSPLSTLAHYEPPHVRNETGNDFLGGGDIRTAAPRTPRGTTKQNSHEDAQPVYLDHRTPRPSHQPLAPMTQTGQQSYDSHPSPSATLVEIPSKMKAHLDDGNSKGSHQEVFTGNVPPTKLRAQISSLGKMLSSLKTSKAKE</sequence>
<proteinExistence type="predicted"/>
<reference evidence="1" key="1">
    <citation type="submission" date="2023-04" db="EMBL/GenBank/DDBJ databases">
        <title>Draft Genome sequencing of Naganishia species isolated from polar environments using Oxford Nanopore Technology.</title>
        <authorList>
            <person name="Leo P."/>
            <person name="Venkateswaran K."/>
        </authorList>
    </citation>
    <scope>NUCLEOTIDE SEQUENCE</scope>
    <source>
        <strain evidence="1">DBVPG 5303</strain>
    </source>
</reference>
<comment type="caution">
    <text evidence="1">The sequence shown here is derived from an EMBL/GenBank/DDBJ whole genome shotgun (WGS) entry which is preliminary data.</text>
</comment>
<evidence type="ECO:0000313" key="1">
    <source>
        <dbReference type="EMBL" id="KAJ9124496.1"/>
    </source>
</evidence>
<gene>
    <name evidence="1" type="ORF">QFC24_003287</name>
</gene>
<dbReference type="EMBL" id="JASBWV010000010">
    <property type="protein sequence ID" value="KAJ9124496.1"/>
    <property type="molecule type" value="Genomic_DNA"/>
</dbReference>
<keyword evidence="2" id="KW-1185">Reference proteome</keyword>
<name>A0ACC2XNA5_9TREE</name>
<evidence type="ECO:0000313" key="2">
    <source>
        <dbReference type="Proteomes" id="UP001234202"/>
    </source>
</evidence>